<proteinExistence type="predicted"/>
<comment type="caution">
    <text evidence="2">The sequence shown here is derived from an EMBL/GenBank/DDBJ whole genome shotgun (WGS) entry which is preliminary data.</text>
</comment>
<evidence type="ECO:0000313" key="2">
    <source>
        <dbReference type="EMBL" id="MBU3831055.1"/>
    </source>
</evidence>
<accession>A0A9E2KVT0</accession>
<dbReference type="InterPro" id="IPR022572">
    <property type="entry name" value="DNA_rep/recomb_RecO_N"/>
</dbReference>
<dbReference type="Pfam" id="PF11967">
    <property type="entry name" value="RecO_N"/>
    <property type="match status" value="1"/>
</dbReference>
<evidence type="ECO:0000259" key="1">
    <source>
        <dbReference type="Pfam" id="PF11967"/>
    </source>
</evidence>
<dbReference type="Proteomes" id="UP000824247">
    <property type="component" value="Unassembled WGS sequence"/>
</dbReference>
<reference evidence="2" key="1">
    <citation type="journal article" date="2021" name="PeerJ">
        <title>Extensive microbial diversity within the chicken gut microbiome revealed by metagenomics and culture.</title>
        <authorList>
            <person name="Gilroy R."/>
            <person name="Ravi A."/>
            <person name="Getino M."/>
            <person name="Pursley I."/>
            <person name="Horton D.L."/>
            <person name="Alikhan N.F."/>
            <person name="Baker D."/>
            <person name="Gharbi K."/>
            <person name="Hall N."/>
            <person name="Watson M."/>
            <person name="Adriaenssens E.M."/>
            <person name="Foster-Nyarko E."/>
            <person name="Jarju S."/>
            <person name="Secka A."/>
            <person name="Antonio M."/>
            <person name="Oren A."/>
            <person name="Chaudhuri R.R."/>
            <person name="La Ragione R."/>
            <person name="Hildebrand F."/>
            <person name="Pallen M.J."/>
        </authorList>
    </citation>
    <scope>NUCLEOTIDE SEQUENCE</scope>
    <source>
        <strain evidence="2">A5-1222</strain>
    </source>
</reference>
<protein>
    <submittedName>
        <fullName evidence="2">Recombination protein O N-terminal domain-containing protein</fullName>
    </submittedName>
</protein>
<reference evidence="2" key="2">
    <citation type="submission" date="2021-04" db="EMBL/GenBank/DDBJ databases">
        <authorList>
            <person name="Gilroy R."/>
        </authorList>
    </citation>
    <scope>NUCLEOTIDE SEQUENCE</scope>
    <source>
        <strain evidence="2">A5-1222</strain>
    </source>
</reference>
<feature type="domain" description="DNA replication/recombination mediator RecO N-terminal" evidence="1">
    <location>
        <begin position="1"/>
        <end position="73"/>
    </location>
</feature>
<name>A0A9E2KVT0_9BACT</name>
<dbReference type="AlphaFoldDB" id="A0A9E2KVT0"/>
<organism evidence="2 3">
    <name type="scientific">Candidatus Ureaplasma intestinipullorum</name>
    <dbReference type="NCBI Taxonomy" id="2838770"/>
    <lineage>
        <taxon>Bacteria</taxon>
        <taxon>Bacillati</taxon>
        <taxon>Mycoplasmatota</taxon>
        <taxon>Mycoplasmoidales</taxon>
        <taxon>Mycoplasmoidaceae</taxon>
        <taxon>Ureaplasma</taxon>
    </lineage>
</organism>
<sequence>MSINKINGYLIHSKDFNLYDQILTYITEDGFIKTFYALGVKKINSKNARSIKMGNFVEIEFFNSSKISKIKKICNINEYDFKKCKNLALLIMNAIIYFQKYIDKNIYYMYKEFLVLILREYNEYFLSIIIITKFTHYSYKYFSKFKTINYYYYDNLINKNSLKLNKSELDFLKNIYDDDITISNLYNLYRSTIDFINLFKKIYNAFKNQINNWGNKYE</sequence>
<evidence type="ECO:0000313" key="3">
    <source>
        <dbReference type="Proteomes" id="UP000824247"/>
    </source>
</evidence>
<dbReference type="EMBL" id="JAHLFM010000043">
    <property type="protein sequence ID" value="MBU3831055.1"/>
    <property type="molecule type" value="Genomic_DNA"/>
</dbReference>
<gene>
    <name evidence="2" type="ORF">H9897_02780</name>
</gene>